<name>A0AAW1Z4X1_CULAL</name>
<protein>
    <submittedName>
        <fullName evidence="2">Uncharacterized protein</fullName>
    </submittedName>
</protein>
<feature type="transmembrane region" description="Helical" evidence="1">
    <location>
        <begin position="50"/>
        <end position="69"/>
    </location>
</feature>
<feature type="non-terminal residue" evidence="2">
    <location>
        <position position="71"/>
    </location>
</feature>
<sequence>STVSIGYSALSLNTSSLHGNIYLNCLLSAVVEVPALIVAWLMFRHWPHRLCLSSTLSLGGLVLLFIHLIPQ</sequence>
<evidence type="ECO:0000256" key="1">
    <source>
        <dbReference type="SAM" id="Phobius"/>
    </source>
</evidence>
<dbReference type="EMBL" id="JAWDJR010000021">
    <property type="protein sequence ID" value="KAK9955963.1"/>
    <property type="molecule type" value="Genomic_DNA"/>
</dbReference>
<organism evidence="2 3">
    <name type="scientific">Culter alburnus</name>
    <name type="common">Topmouth culter</name>
    <dbReference type="NCBI Taxonomy" id="194366"/>
    <lineage>
        <taxon>Eukaryota</taxon>
        <taxon>Metazoa</taxon>
        <taxon>Chordata</taxon>
        <taxon>Craniata</taxon>
        <taxon>Vertebrata</taxon>
        <taxon>Euteleostomi</taxon>
        <taxon>Actinopterygii</taxon>
        <taxon>Neopterygii</taxon>
        <taxon>Teleostei</taxon>
        <taxon>Ostariophysi</taxon>
        <taxon>Cypriniformes</taxon>
        <taxon>Xenocyprididae</taxon>
        <taxon>Xenocypridinae</taxon>
        <taxon>Culter</taxon>
    </lineage>
</organism>
<feature type="non-terminal residue" evidence="2">
    <location>
        <position position="1"/>
    </location>
</feature>
<dbReference type="Proteomes" id="UP001479290">
    <property type="component" value="Unassembled WGS sequence"/>
</dbReference>
<reference evidence="2 3" key="1">
    <citation type="submission" date="2024-05" db="EMBL/GenBank/DDBJ databases">
        <title>A high-quality chromosomal-level genome assembly of Topmouth culter (Culter alburnus).</title>
        <authorList>
            <person name="Zhao H."/>
        </authorList>
    </citation>
    <scope>NUCLEOTIDE SEQUENCE [LARGE SCALE GENOMIC DNA]</scope>
    <source>
        <strain evidence="2">CATC2023</strain>
        <tissue evidence="2">Muscle</tissue>
    </source>
</reference>
<proteinExistence type="predicted"/>
<accession>A0AAW1Z4X1</accession>
<keyword evidence="3" id="KW-1185">Reference proteome</keyword>
<keyword evidence="1" id="KW-0812">Transmembrane</keyword>
<keyword evidence="1" id="KW-1133">Transmembrane helix</keyword>
<evidence type="ECO:0000313" key="3">
    <source>
        <dbReference type="Proteomes" id="UP001479290"/>
    </source>
</evidence>
<dbReference type="AlphaFoldDB" id="A0AAW1Z4X1"/>
<comment type="caution">
    <text evidence="2">The sequence shown here is derived from an EMBL/GenBank/DDBJ whole genome shotgun (WGS) entry which is preliminary data.</text>
</comment>
<feature type="transmembrane region" description="Helical" evidence="1">
    <location>
        <begin position="21"/>
        <end position="43"/>
    </location>
</feature>
<gene>
    <name evidence="2" type="ORF">ABG768_015801</name>
</gene>
<keyword evidence="1" id="KW-0472">Membrane</keyword>
<evidence type="ECO:0000313" key="2">
    <source>
        <dbReference type="EMBL" id="KAK9955963.1"/>
    </source>
</evidence>